<dbReference type="NCBIfam" id="TIGR01133">
    <property type="entry name" value="murG"/>
    <property type="match status" value="1"/>
</dbReference>
<keyword evidence="7 10" id="KW-0472">Membrane</keyword>
<dbReference type="EMBL" id="VFNV01000001">
    <property type="protein sequence ID" value="TQK75497.1"/>
    <property type="molecule type" value="Genomic_DNA"/>
</dbReference>
<dbReference type="GO" id="GO:0005975">
    <property type="term" value="P:carbohydrate metabolic process"/>
    <property type="evidence" value="ECO:0007669"/>
    <property type="project" value="InterPro"/>
</dbReference>
<reference evidence="13 14" key="1">
    <citation type="submission" date="2019-06" db="EMBL/GenBank/DDBJ databases">
        <title>Sequencing the genomes of 1000 actinobacteria strains.</title>
        <authorList>
            <person name="Klenk H.-P."/>
        </authorList>
    </citation>
    <scope>NUCLEOTIDE SEQUENCE [LARGE SCALE GENOMIC DNA]</scope>
    <source>
        <strain evidence="13 14">DSM 10596</strain>
    </source>
</reference>
<dbReference type="PANTHER" id="PTHR21015:SF22">
    <property type="entry name" value="GLYCOSYLTRANSFERASE"/>
    <property type="match status" value="1"/>
</dbReference>
<dbReference type="GO" id="GO:0051991">
    <property type="term" value="F:UDP-N-acetyl-D-glucosamine:N-acetylmuramoyl-L-alanyl-D-glutamyl-meso-2,6-diaminopimelyl-D-alanyl-D-alanine-diphosphoundecaprenol 4-beta-N-acetylglucosaminlytransferase activity"/>
    <property type="evidence" value="ECO:0007669"/>
    <property type="project" value="RHEA"/>
</dbReference>
<feature type="domain" description="Glycosyl transferase family 28 C-terminal" evidence="12">
    <location>
        <begin position="199"/>
        <end position="364"/>
    </location>
</feature>
<evidence type="ECO:0000256" key="5">
    <source>
        <dbReference type="ARBA" id="ARBA00022960"/>
    </source>
</evidence>
<dbReference type="Pfam" id="PF03033">
    <property type="entry name" value="Glyco_transf_28"/>
    <property type="match status" value="1"/>
</dbReference>
<dbReference type="GO" id="GO:0005886">
    <property type="term" value="C:plasma membrane"/>
    <property type="evidence" value="ECO:0007669"/>
    <property type="project" value="UniProtKB-SubCell"/>
</dbReference>
<keyword evidence="14" id="KW-1185">Reference proteome</keyword>
<keyword evidence="9 10" id="KW-0961">Cell wall biogenesis/degradation</keyword>
<dbReference type="GO" id="GO:0050511">
    <property type="term" value="F:undecaprenyldiphospho-muramoylpentapeptide beta-N-acetylglucosaminyltransferase activity"/>
    <property type="evidence" value="ECO:0007669"/>
    <property type="project" value="UniProtKB-UniRule"/>
</dbReference>
<evidence type="ECO:0000259" key="11">
    <source>
        <dbReference type="Pfam" id="PF03033"/>
    </source>
</evidence>
<evidence type="ECO:0000256" key="10">
    <source>
        <dbReference type="HAMAP-Rule" id="MF_00033"/>
    </source>
</evidence>
<dbReference type="GO" id="GO:0009252">
    <property type="term" value="P:peptidoglycan biosynthetic process"/>
    <property type="evidence" value="ECO:0007669"/>
    <property type="project" value="UniProtKB-UniRule"/>
</dbReference>
<feature type="binding site" evidence="10">
    <location>
        <position position="128"/>
    </location>
    <ligand>
        <name>UDP-N-acetyl-alpha-D-glucosamine</name>
        <dbReference type="ChEBI" id="CHEBI:57705"/>
    </ligand>
</feature>
<comment type="caution">
    <text evidence="13">The sequence shown here is derived from an EMBL/GenBank/DDBJ whole genome shotgun (WGS) entry which is preliminary data.</text>
</comment>
<dbReference type="RefSeq" id="WP_142110901.1">
    <property type="nucleotide sequence ID" value="NZ_BAAATB010000005.1"/>
</dbReference>
<dbReference type="GO" id="GO:0051301">
    <property type="term" value="P:cell division"/>
    <property type="evidence" value="ECO:0007669"/>
    <property type="project" value="UniProtKB-KW"/>
</dbReference>
<dbReference type="EC" id="2.4.1.227" evidence="10"/>
<keyword evidence="5 10" id="KW-0133">Cell shape</keyword>
<evidence type="ECO:0000313" key="14">
    <source>
        <dbReference type="Proteomes" id="UP000316181"/>
    </source>
</evidence>
<evidence type="ECO:0000256" key="4">
    <source>
        <dbReference type="ARBA" id="ARBA00022679"/>
    </source>
</evidence>
<comment type="catalytic activity">
    <reaction evidence="10">
        <text>di-trans,octa-cis-undecaprenyl diphospho-N-acetyl-alpha-D-muramoyl-L-alanyl-D-glutamyl-meso-2,6-diaminopimeloyl-D-alanyl-D-alanine + UDP-N-acetyl-alpha-D-glucosamine = di-trans,octa-cis-undecaprenyl diphospho-[N-acetyl-alpha-D-glucosaminyl-(1-&gt;4)]-N-acetyl-alpha-D-muramoyl-L-alanyl-D-glutamyl-meso-2,6-diaminopimeloyl-D-alanyl-D-alanine + UDP + H(+)</text>
        <dbReference type="Rhea" id="RHEA:31227"/>
        <dbReference type="ChEBI" id="CHEBI:15378"/>
        <dbReference type="ChEBI" id="CHEBI:57705"/>
        <dbReference type="ChEBI" id="CHEBI:58223"/>
        <dbReference type="ChEBI" id="CHEBI:61387"/>
        <dbReference type="ChEBI" id="CHEBI:61388"/>
        <dbReference type="EC" id="2.4.1.227"/>
    </reaction>
</comment>
<evidence type="ECO:0000256" key="2">
    <source>
        <dbReference type="ARBA" id="ARBA00022618"/>
    </source>
</evidence>
<dbReference type="Proteomes" id="UP000316181">
    <property type="component" value="Unassembled WGS sequence"/>
</dbReference>
<sequence length="376" mass="39243">MNQPLSLVLAGGGTAGHVNPLLAVAAELRRRYPSARLTALGTATGVEAELVPAAGLDLRYIPRVPLPRRPSADLVTLPTRFNAAVKDVARIIQEVGAQGIVGFGGYVATPAYLAARKLRLPLIIHEQNTRPGLANRVGARWASVVATTFAHTPLPGAQQVGLPLRAPIEELAAANAAGRGRAARWAAAAAVGIDPELATLLVTGGSLGAQSINEAVAGSVHRLVREGQVVHVTGRGKTEAALRARSMLDAALRDRYVVIEYAHNMDQLFALADMVLTRAGAGMVCELAALGLPAVYVPLPIGNGEQARNAHDVVAAGGGVLVNDADLTASWLEDNAIPLWQSPDRLANMRTAARSVGALDATKTLTDLIVKAIVRQ</sequence>
<evidence type="ECO:0000256" key="7">
    <source>
        <dbReference type="ARBA" id="ARBA00023136"/>
    </source>
</evidence>
<evidence type="ECO:0000256" key="1">
    <source>
        <dbReference type="ARBA" id="ARBA00022475"/>
    </source>
</evidence>
<keyword evidence="6 10" id="KW-0573">Peptidoglycan synthesis</keyword>
<organism evidence="13 14">
    <name type="scientific">Rarobacter incanus</name>
    <dbReference type="NCBI Taxonomy" id="153494"/>
    <lineage>
        <taxon>Bacteria</taxon>
        <taxon>Bacillati</taxon>
        <taxon>Actinomycetota</taxon>
        <taxon>Actinomycetes</taxon>
        <taxon>Micrococcales</taxon>
        <taxon>Rarobacteraceae</taxon>
        <taxon>Rarobacter</taxon>
    </lineage>
</organism>
<dbReference type="InterPro" id="IPR007235">
    <property type="entry name" value="Glyco_trans_28_C"/>
</dbReference>
<dbReference type="AlphaFoldDB" id="A0A542SML8"/>
<evidence type="ECO:0000256" key="6">
    <source>
        <dbReference type="ARBA" id="ARBA00022984"/>
    </source>
</evidence>
<comment type="caution">
    <text evidence="10">Lacks conserved residue(s) required for the propagation of feature annotation.</text>
</comment>
<dbReference type="InterPro" id="IPR006009">
    <property type="entry name" value="GlcNAc_MurG"/>
</dbReference>
<dbReference type="GO" id="GO:0071555">
    <property type="term" value="P:cell wall organization"/>
    <property type="evidence" value="ECO:0007669"/>
    <property type="project" value="UniProtKB-KW"/>
</dbReference>
<evidence type="ECO:0000313" key="13">
    <source>
        <dbReference type="EMBL" id="TQK75497.1"/>
    </source>
</evidence>
<keyword evidence="3 10" id="KW-0328">Glycosyltransferase</keyword>
<feature type="binding site" evidence="10">
    <location>
        <begin position="14"/>
        <end position="16"/>
    </location>
    <ligand>
        <name>UDP-N-acetyl-alpha-D-glucosamine</name>
        <dbReference type="ChEBI" id="CHEBI:57705"/>
    </ligand>
</feature>
<protein>
    <recommendedName>
        <fullName evidence="10">UDP-N-acetylglucosamine--N-acetylmuramyl-(pentapeptide) pyrophosphoryl-undecaprenol N-acetylglucosamine transferase</fullName>
        <ecNumber evidence="10">2.4.1.227</ecNumber>
    </recommendedName>
    <alternativeName>
        <fullName evidence="10">Undecaprenyl-PP-MurNAc-pentapeptide-UDPGlcNAc GlcNAc transferase</fullName>
    </alternativeName>
</protein>
<feature type="binding site" evidence="10">
    <location>
        <position position="206"/>
    </location>
    <ligand>
        <name>UDP-N-acetyl-alpha-D-glucosamine</name>
        <dbReference type="ChEBI" id="CHEBI:57705"/>
    </ligand>
</feature>
<dbReference type="OrthoDB" id="9808936at2"/>
<dbReference type="PANTHER" id="PTHR21015">
    <property type="entry name" value="UDP-N-ACETYLGLUCOSAMINE--N-ACETYLMURAMYL-(PENTAPEPTIDE) PYROPHOSPHORYL-UNDECAPRENOL N-ACETYLGLUCOSAMINE TRANSFERASE 1"/>
    <property type="match status" value="1"/>
</dbReference>
<feature type="domain" description="Glycosyltransferase family 28 N-terminal" evidence="11">
    <location>
        <begin position="8"/>
        <end position="146"/>
    </location>
</feature>
<evidence type="ECO:0000259" key="12">
    <source>
        <dbReference type="Pfam" id="PF04101"/>
    </source>
</evidence>
<name>A0A542SML8_9MICO</name>
<dbReference type="Pfam" id="PF04101">
    <property type="entry name" value="Glyco_tran_28_C"/>
    <property type="match status" value="1"/>
</dbReference>
<keyword evidence="4 10" id="KW-0808">Transferase</keyword>
<feature type="binding site" evidence="10">
    <location>
        <position position="306"/>
    </location>
    <ligand>
        <name>UDP-N-acetyl-alpha-D-glucosamine</name>
        <dbReference type="ChEBI" id="CHEBI:57705"/>
    </ligand>
</feature>
<comment type="subcellular location">
    <subcellularLocation>
        <location evidence="10">Cell membrane</location>
        <topology evidence="10">Peripheral membrane protein</topology>
        <orientation evidence="10">Cytoplasmic side</orientation>
    </subcellularLocation>
</comment>
<dbReference type="InterPro" id="IPR004276">
    <property type="entry name" value="GlycoTrans_28_N"/>
</dbReference>
<comment type="function">
    <text evidence="10">Cell wall formation. Catalyzes the transfer of a GlcNAc subunit on undecaprenyl-pyrophosphoryl-MurNAc-pentapeptide (lipid intermediate I) to form undecaprenyl-pyrophosphoryl-MurNAc-(pentapeptide)GlcNAc (lipid intermediate II).</text>
</comment>
<dbReference type="GO" id="GO:0008360">
    <property type="term" value="P:regulation of cell shape"/>
    <property type="evidence" value="ECO:0007669"/>
    <property type="project" value="UniProtKB-KW"/>
</dbReference>
<dbReference type="UniPathway" id="UPA00219"/>
<gene>
    <name evidence="10" type="primary">murG</name>
    <name evidence="13" type="ORF">FB389_0124</name>
</gene>
<dbReference type="HAMAP" id="MF_00033">
    <property type="entry name" value="MurG"/>
    <property type="match status" value="1"/>
</dbReference>
<evidence type="ECO:0000256" key="9">
    <source>
        <dbReference type="ARBA" id="ARBA00023316"/>
    </source>
</evidence>
<keyword evidence="2 10" id="KW-0132">Cell division</keyword>
<keyword evidence="1 10" id="KW-1003">Cell membrane</keyword>
<accession>A0A542SML8</accession>
<comment type="pathway">
    <text evidence="10">Cell wall biogenesis; peptidoglycan biosynthesis.</text>
</comment>
<dbReference type="Gene3D" id="3.40.50.2000">
    <property type="entry name" value="Glycogen Phosphorylase B"/>
    <property type="match status" value="2"/>
</dbReference>
<keyword evidence="8 10" id="KW-0131">Cell cycle</keyword>
<comment type="similarity">
    <text evidence="10">Belongs to the glycosyltransferase 28 family. MurG subfamily.</text>
</comment>
<evidence type="ECO:0000256" key="8">
    <source>
        <dbReference type="ARBA" id="ARBA00023306"/>
    </source>
</evidence>
<dbReference type="SUPFAM" id="SSF53756">
    <property type="entry name" value="UDP-Glycosyltransferase/glycogen phosphorylase"/>
    <property type="match status" value="1"/>
</dbReference>
<feature type="binding site" evidence="10">
    <location>
        <position position="165"/>
    </location>
    <ligand>
        <name>UDP-N-acetyl-alpha-D-glucosamine</name>
        <dbReference type="ChEBI" id="CHEBI:57705"/>
    </ligand>
</feature>
<dbReference type="CDD" id="cd03785">
    <property type="entry name" value="GT28_MurG"/>
    <property type="match status" value="1"/>
</dbReference>
<proteinExistence type="inferred from homology"/>
<evidence type="ECO:0000256" key="3">
    <source>
        <dbReference type="ARBA" id="ARBA00022676"/>
    </source>
</evidence>